<keyword evidence="2" id="KW-1017">Isopeptide bond</keyword>
<dbReference type="GO" id="GO:0005634">
    <property type="term" value="C:nucleus"/>
    <property type="evidence" value="ECO:0007669"/>
    <property type="project" value="UniProtKB-SubCell"/>
</dbReference>
<protein>
    <submittedName>
        <fullName evidence="7">Fanconi anemia group D2 protein</fullName>
    </submittedName>
</protein>
<evidence type="ECO:0000313" key="7">
    <source>
        <dbReference type="EMBL" id="KAF3329814.1"/>
    </source>
</evidence>
<feature type="compositionally biased region" description="Acidic residues" evidence="6">
    <location>
        <begin position="1432"/>
        <end position="1443"/>
    </location>
</feature>
<feature type="region of interest" description="Disordered" evidence="6">
    <location>
        <begin position="1"/>
        <end position="36"/>
    </location>
</feature>
<dbReference type="PANTHER" id="PTHR32086:SF0">
    <property type="entry name" value="FANCONI ANEMIA GROUP D2 PROTEIN"/>
    <property type="match status" value="1"/>
</dbReference>
<feature type="region of interest" description="Disordered" evidence="6">
    <location>
        <begin position="819"/>
        <end position="861"/>
    </location>
</feature>
<dbReference type="GO" id="GO:0031573">
    <property type="term" value="P:mitotic intra-S DNA damage checkpoint signaling"/>
    <property type="evidence" value="ECO:0007669"/>
    <property type="project" value="TreeGrafter"/>
</dbReference>
<dbReference type="GO" id="GO:0000793">
    <property type="term" value="C:condensed chromosome"/>
    <property type="evidence" value="ECO:0007669"/>
    <property type="project" value="TreeGrafter"/>
</dbReference>
<evidence type="ECO:0000256" key="2">
    <source>
        <dbReference type="ARBA" id="ARBA00022499"/>
    </source>
</evidence>
<dbReference type="InterPro" id="IPR016024">
    <property type="entry name" value="ARM-type_fold"/>
</dbReference>
<keyword evidence="3" id="KW-0832">Ubl conjugation</keyword>
<evidence type="ECO:0000256" key="3">
    <source>
        <dbReference type="ARBA" id="ARBA00022843"/>
    </source>
</evidence>
<keyword evidence="8" id="KW-1185">Reference proteome</keyword>
<keyword evidence="4" id="KW-0539">Nucleus</keyword>
<feature type="region of interest" description="Disordered" evidence="6">
    <location>
        <begin position="1406"/>
        <end position="1461"/>
    </location>
</feature>
<dbReference type="SUPFAM" id="SSF48371">
    <property type="entry name" value="ARM repeat"/>
    <property type="match status" value="1"/>
</dbReference>
<sequence length="1461" mass="163125">MVFLQRSNSNTSNPRKRAATGPRSRPPQAPLTPDDPQVDAMISLLAEAGCTLRVPRGAPPSVSSDDPHRIRRHLEHRFGSDAALLSSFLSGFRSYIQSQSDLHRVLIPASQDNRSLARILLSVPAIQPQIQQMLLEKLPEHFNDTSTQESLSLKDDIARLIINQFRWLDFLVDPTGFAEKLMEMLSVAPSRMKREIVGLLPEIVGDQSCCTVLPALERLLNEDSELVVPVLDALSDLNLDNQLQEQAITIAISCLRTVDPEHMPHLLRFLLLSANQANARRIISQIREHLKFTGPTDPSSLRNKKLKGKCTINSTDAAILDTLRSNLRFKNILCDAILRELKSIDKPQHHKAIDLWFVILIYSNGGTLQKSVEKMLKKKVVQECFVEALFDQCIHSHRDLVKDHFTSFLSVTECLLSCKEDKARDFAMHLFMALFEEFCDIYSRQEILGILVTHIGSGVSHEVSSALDVLVLLTSNHSDELIPLSSHINGIMDYLEGFNEDNLRKVYEIFCSLALHGRSNKDTGTSSIGNELLMIVRKQVSNSDKKYQNMGIIGTLRVVCSLGDAHAPGNFSSSHKSNSEEALELLQMTISSCKTDVLPLISLYDELSALLERKNLQPTILDWVGIHAGEFESLFLADLEEGQLTTKHISDGIKGELWMNLDGDLSPVCINILPLVASSLKQNSSSLQVLPSQFTLLSVVERLTNQGSLGGIDALLGCPLHLPSSQCLDGVNWRRMSEKQRKMVCLSFYYAVNWIRELINAFSTQVVMVDFITQKTKNETVAKLLKRLRNLILLEGLLDRILQSDSFSLPELSYSSGNFNSTTTSKPLNPNPKKKGRKSKAENNKENEVSDTPIPDGKDLKQPTIMDVFKKAGVTVSQELTNGSSSRVASSNACSGESKADKIEIVDLSMVPVQLELQRCNFRPLLTGSFSLLAFCEGVSSCCSDPEAELPLHLYLLRDLNSKLEKTKCELLISIRPLFGSFRRHFDNAFSLLRDGFETCPDHWQSSSTFSCNPEIPYVVVSKLSVASSLFREVLHCYRKVLSFPEIFLHANLPILRDMLETLQPTENVGSIFSEIQPSLFPGNLEYLYGGAYIFLEAIIDEACSHSYQLASDIIETMQSVVSSMSAVLEKQLGGNGKIINAECSQKILPFLRKRLGESAHKLLSYDLSGQTLQNKGDIIQKILRIYLQNSESPCDLLDHLVGSVLPQVPSSKTNVTQEMRHEFPTLSPDMFPTWYRSLHEENHGALAKMVKEVIPKTKAKSNREAVKGVLEELHKLVNVLVSLVKTCRVHDKVTVHAMAVKYGGRFVDTFLKAFGFLNSHFEENSNKIIEMVKELQKATRLIQTICSEAKGSKRTMITSKIPATKKSLERLLFEVKALLHNTTEGTFELGVLKHKDLSGQVVSSQVYGYGDDDNDDDDHHDDNDEHLELSAIDEDDNMEIDQDANGNNSNQGDDSEACQD</sequence>
<dbReference type="GO" id="GO:0070182">
    <property type="term" value="F:DNA polymerase binding"/>
    <property type="evidence" value="ECO:0007669"/>
    <property type="project" value="TreeGrafter"/>
</dbReference>
<dbReference type="Pfam" id="PF14631">
    <property type="entry name" value="FancD2"/>
    <property type="match status" value="2"/>
</dbReference>
<organism evidence="7 8">
    <name type="scientific">Carex littledalei</name>
    <dbReference type="NCBI Taxonomy" id="544730"/>
    <lineage>
        <taxon>Eukaryota</taxon>
        <taxon>Viridiplantae</taxon>
        <taxon>Streptophyta</taxon>
        <taxon>Embryophyta</taxon>
        <taxon>Tracheophyta</taxon>
        <taxon>Spermatophyta</taxon>
        <taxon>Magnoliopsida</taxon>
        <taxon>Liliopsida</taxon>
        <taxon>Poales</taxon>
        <taxon>Cyperaceae</taxon>
        <taxon>Cyperoideae</taxon>
        <taxon>Cariceae</taxon>
        <taxon>Carex</taxon>
        <taxon>Carex subgen. Euthyceras</taxon>
    </lineage>
</organism>
<comment type="caution">
    <text evidence="7">The sequence shown here is derived from an EMBL/GenBank/DDBJ whole genome shotgun (WGS) entry which is preliminary data.</text>
</comment>
<dbReference type="OrthoDB" id="27031at2759"/>
<evidence type="ECO:0000256" key="6">
    <source>
        <dbReference type="SAM" id="MobiDB-lite"/>
    </source>
</evidence>
<evidence type="ECO:0000256" key="1">
    <source>
        <dbReference type="ARBA" id="ARBA00004123"/>
    </source>
</evidence>
<evidence type="ECO:0000313" key="8">
    <source>
        <dbReference type="Proteomes" id="UP000623129"/>
    </source>
</evidence>
<proteinExistence type="inferred from homology"/>
<dbReference type="GO" id="GO:0007129">
    <property type="term" value="P:homologous chromosome pairing at meiosis"/>
    <property type="evidence" value="ECO:0007669"/>
    <property type="project" value="TreeGrafter"/>
</dbReference>
<comment type="subcellular location">
    <subcellularLocation>
        <location evidence="1">Nucleus</location>
    </subcellularLocation>
</comment>
<evidence type="ECO:0000256" key="4">
    <source>
        <dbReference type="ARBA" id="ARBA00023242"/>
    </source>
</evidence>
<feature type="compositionally biased region" description="Polar residues" evidence="6">
    <location>
        <begin position="1"/>
        <end position="13"/>
    </location>
</feature>
<feature type="compositionally biased region" description="Polar residues" evidence="6">
    <location>
        <begin position="819"/>
        <end position="828"/>
    </location>
</feature>
<name>A0A833QU46_9POAL</name>
<feature type="compositionally biased region" description="Acidic residues" evidence="6">
    <location>
        <begin position="1411"/>
        <end position="1420"/>
    </location>
</feature>
<dbReference type="Proteomes" id="UP000623129">
    <property type="component" value="Unassembled WGS sequence"/>
</dbReference>
<dbReference type="PANTHER" id="PTHR32086">
    <property type="entry name" value="FANCONI ANEMIA GROUP D2 PROTEIN"/>
    <property type="match status" value="1"/>
</dbReference>
<dbReference type="GO" id="GO:0036297">
    <property type="term" value="P:interstrand cross-link repair"/>
    <property type="evidence" value="ECO:0007669"/>
    <property type="project" value="TreeGrafter"/>
</dbReference>
<accession>A0A833QU46</accession>
<feature type="compositionally biased region" description="Basic and acidic residues" evidence="6">
    <location>
        <begin position="839"/>
        <end position="848"/>
    </location>
</feature>
<dbReference type="InterPro" id="IPR029448">
    <property type="entry name" value="FANCD2"/>
</dbReference>
<comment type="similarity">
    <text evidence="5">Belongs to the Fanconi anemia protein FANCD2 family.</text>
</comment>
<gene>
    <name evidence="7" type="ORF">FCM35_KLT05145</name>
</gene>
<dbReference type="GO" id="GO:1990918">
    <property type="term" value="P:double-strand break repair involved in meiotic recombination"/>
    <property type="evidence" value="ECO:0007669"/>
    <property type="project" value="TreeGrafter"/>
</dbReference>
<reference evidence="7" key="1">
    <citation type="submission" date="2020-01" db="EMBL/GenBank/DDBJ databases">
        <title>Genome sequence of Kobresia littledalei, the first chromosome-level genome in the family Cyperaceae.</title>
        <authorList>
            <person name="Qu G."/>
        </authorList>
    </citation>
    <scope>NUCLEOTIDE SEQUENCE</scope>
    <source>
        <strain evidence="7">C.B.Clarke</strain>
        <tissue evidence="7">Leaf</tissue>
    </source>
</reference>
<evidence type="ECO:0000256" key="5">
    <source>
        <dbReference type="ARBA" id="ARBA00093456"/>
    </source>
</evidence>
<dbReference type="EMBL" id="SWLB01000014">
    <property type="protein sequence ID" value="KAF3329814.1"/>
    <property type="molecule type" value="Genomic_DNA"/>
</dbReference>